<dbReference type="Gene3D" id="3.30.565.10">
    <property type="entry name" value="Histidine kinase-like ATPase, C-terminal domain"/>
    <property type="match status" value="1"/>
</dbReference>
<organism evidence="3 4">
    <name type="scientific">Aromatoleum toluolicum</name>
    <dbReference type="NCBI Taxonomy" id="90060"/>
    <lineage>
        <taxon>Bacteria</taxon>
        <taxon>Pseudomonadati</taxon>
        <taxon>Pseudomonadota</taxon>
        <taxon>Betaproteobacteria</taxon>
        <taxon>Rhodocyclales</taxon>
        <taxon>Rhodocyclaceae</taxon>
        <taxon>Aromatoleum</taxon>
    </lineage>
</organism>
<dbReference type="EMBL" id="WTVS01000035">
    <property type="protein sequence ID" value="NMF98955.1"/>
    <property type="molecule type" value="Genomic_DNA"/>
</dbReference>
<dbReference type="Pfam" id="PF25794">
    <property type="entry name" value="SACS"/>
    <property type="match status" value="1"/>
</dbReference>
<dbReference type="Proteomes" id="UP000634522">
    <property type="component" value="Unassembled WGS sequence"/>
</dbReference>
<dbReference type="InterPro" id="IPR058210">
    <property type="entry name" value="SACS/Nov_dom"/>
</dbReference>
<name>A0ABX1NI54_9RHOO</name>
<dbReference type="SUPFAM" id="SSF55874">
    <property type="entry name" value="ATPase domain of HSP90 chaperone/DNA topoisomerase II/histidine kinase"/>
    <property type="match status" value="1"/>
</dbReference>
<evidence type="ECO:0000313" key="3">
    <source>
        <dbReference type="EMBL" id="NMF98955.1"/>
    </source>
</evidence>
<feature type="domain" description="Sacsin/Nov" evidence="2">
    <location>
        <begin position="34"/>
        <end position="123"/>
    </location>
</feature>
<comment type="caution">
    <text evidence="3">The sequence shown here is derived from an EMBL/GenBank/DDBJ whole genome shotgun (WGS) entry which is preliminary data.</text>
</comment>
<sequence>MSVIHIIAAQRQKLLDGLDANEGDINLRIFEDFYPDEAHFIYELLQNAEDAGATEVAFELFPHSCAFEHNGTRHFDERDIRGITGIFNSSKAHDPDKIGKFGVGFKSVFVYTDTPIVYSQDFSFKILKLVLPQEVPQKPELGGNTRFEFPFNNPKKNAKDAYAEVKAGLEQLSETTLLFLNNLRYIRWTVGGQKGEVLREQHSESHVEVLRLLDSKEVFSSHWLRFSAPVEHLHRFTAPVEDVERQRVAVAYELSFIGDTKSFDAKRPLAKQFKISPAVRGKVAVFFPADKETSGLRFHLHAPFVPELSRASIKNSPENVPLFEQLAAVAAKSLHEIKLLGLLTGEFLAVLPNNSDVLPERYKIIRSEVIAEMKTRALVPTNLGGHAAGHSLIQARAAMKALLSDEDLAFVTGRMDSPTWAIGATQKNSLQDRFLDSLELPYWDADSLRDFFEARARKDSRGFFDIDIDPKVIEWLSSKPLEWHQALYATLGKFCEDESDYGELDETCIVRMANGTYRVPRGAYFQTGPLSLQDPLPRVDEEVLTCGTRKTQQAEARKFLMNIGVKVPGEWEEIGLLLRTRYGSPGGAPSEKIYLEDLKRLIEFIEKNPQARTLIGAACFFRIDSPEFGWGKASDVYLDSPYLPTGLAHFYASAKKQSECRWPLDPWYLSCGIPAEKIARFAALCGCESEFKGLFVQCQCNGNPKKSYLYQAPGQRAGNYIDRDYAITAQALRMLQSKQIAASLLVWSAMRRAGASVLRARFQWNDRGGSHFADSQLICTLKDLEWVPLSDGSFVRPREATQRLLHKGFAVDTGDTWLERVEFGAEERRRATETTARAKQRAEFGFSTEEALQRALAFARLPEAEQERFLANAHKPEEDEFELPERSVRNAEQRAERVSEQAKQTPDKTSVVIQRSVQLGTEAAKTEAKIYLADQYTNTNGQMICQVCKGALPFKLPNGSYYFEAVELIPNLPKRFRETYLSLCPNHAAAYQYANAQRDSLQELVLTANDSEIEIVLGGVEATIYFTQMHLADAKACLEAEEEDVL</sequence>
<dbReference type="RefSeq" id="WP_169141643.1">
    <property type="nucleotide sequence ID" value="NZ_WTVS01000035.1"/>
</dbReference>
<feature type="region of interest" description="Disordered" evidence="1">
    <location>
        <begin position="876"/>
        <end position="907"/>
    </location>
</feature>
<protein>
    <recommendedName>
        <fullName evidence="2">Sacsin/Nov domain-containing protein</fullName>
    </recommendedName>
</protein>
<dbReference type="NCBIfam" id="NF047352">
    <property type="entry name" value="P_loop_sacsin"/>
    <property type="match status" value="1"/>
</dbReference>
<dbReference type="PANTHER" id="PTHR32387">
    <property type="entry name" value="WU:FJ29H11"/>
    <property type="match status" value="1"/>
</dbReference>
<keyword evidence="4" id="KW-1185">Reference proteome</keyword>
<dbReference type="PANTHER" id="PTHR32387:SF0">
    <property type="entry name" value="PROTEIN NO VEIN"/>
    <property type="match status" value="1"/>
</dbReference>
<evidence type="ECO:0000256" key="1">
    <source>
        <dbReference type="SAM" id="MobiDB-lite"/>
    </source>
</evidence>
<dbReference type="InterPro" id="IPR036890">
    <property type="entry name" value="HATPase_C_sf"/>
</dbReference>
<gene>
    <name evidence="3" type="ORF">GPA27_16370</name>
</gene>
<evidence type="ECO:0000259" key="2">
    <source>
        <dbReference type="Pfam" id="PF25794"/>
    </source>
</evidence>
<feature type="compositionally biased region" description="Basic and acidic residues" evidence="1">
    <location>
        <begin position="883"/>
        <end position="900"/>
    </location>
</feature>
<reference evidence="3 4" key="1">
    <citation type="submission" date="2019-12" db="EMBL/GenBank/DDBJ databases">
        <title>Comparative genomics gives insights into the taxonomy of the Azoarcus-Aromatoleum group and reveals separate origins of nif in the plant-associated Azoarcus and non-plant-associated Aromatoleum sub-groups.</title>
        <authorList>
            <person name="Lafos M."/>
            <person name="Maluk M."/>
            <person name="Batista M."/>
            <person name="Junghare M."/>
            <person name="Carmona M."/>
            <person name="Faoro H."/>
            <person name="Cruz L.M."/>
            <person name="Battistoni F."/>
            <person name="De Souza E."/>
            <person name="Pedrosa F."/>
            <person name="Chen W.-M."/>
            <person name="Poole P.S."/>
            <person name="Dixon R.A."/>
            <person name="James E.K."/>
        </authorList>
    </citation>
    <scope>NUCLEOTIDE SEQUENCE [LARGE SCALE GENOMIC DNA]</scope>
    <source>
        <strain evidence="3 4">T</strain>
    </source>
</reference>
<accession>A0ABX1NI54</accession>
<evidence type="ECO:0000313" key="4">
    <source>
        <dbReference type="Proteomes" id="UP000634522"/>
    </source>
</evidence>
<proteinExistence type="predicted"/>
<dbReference type="InterPro" id="IPR052957">
    <property type="entry name" value="Auxin_embryo_med"/>
</dbReference>